<dbReference type="RefSeq" id="WP_089861660.1">
    <property type="nucleotide sequence ID" value="NZ_FOTI01000019.1"/>
</dbReference>
<dbReference type="Gene3D" id="3.40.50.1980">
    <property type="entry name" value="Nitrogenase molybdenum iron protein domain"/>
    <property type="match status" value="2"/>
</dbReference>
<dbReference type="PROSITE" id="PS50983">
    <property type="entry name" value="FE_B12_PBP"/>
    <property type="match status" value="1"/>
</dbReference>
<evidence type="ECO:0000313" key="3">
    <source>
        <dbReference type="EMBL" id="SFL59030.1"/>
    </source>
</evidence>
<dbReference type="InterPro" id="IPR050902">
    <property type="entry name" value="ABC_Transporter_SBP"/>
</dbReference>
<protein>
    <submittedName>
        <fullName evidence="3">Iron complex transport system substrate-binding protein</fullName>
    </submittedName>
</protein>
<organism evidence="3 4">
    <name type="scientific">Halanaerobium salsuginis</name>
    <dbReference type="NCBI Taxonomy" id="29563"/>
    <lineage>
        <taxon>Bacteria</taxon>
        <taxon>Bacillati</taxon>
        <taxon>Bacillota</taxon>
        <taxon>Clostridia</taxon>
        <taxon>Halanaerobiales</taxon>
        <taxon>Halanaerobiaceae</taxon>
        <taxon>Halanaerobium</taxon>
    </lineage>
</organism>
<dbReference type="OrthoDB" id="9787830at2"/>
<proteinExistence type="inferred from homology"/>
<evidence type="ECO:0000259" key="2">
    <source>
        <dbReference type="PROSITE" id="PS50983"/>
    </source>
</evidence>
<dbReference type="PANTHER" id="PTHR30535:SF34">
    <property type="entry name" value="MOLYBDATE-BINDING PROTEIN MOLA"/>
    <property type="match status" value="1"/>
</dbReference>
<dbReference type="Proteomes" id="UP000199006">
    <property type="component" value="Unassembled WGS sequence"/>
</dbReference>
<dbReference type="AlphaFoldDB" id="A0A1I4IXM3"/>
<evidence type="ECO:0000313" key="4">
    <source>
        <dbReference type="Proteomes" id="UP000199006"/>
    </source>
</evidence>
<gene>
    <name evidence="3" type="ORF">SAMN02983006_01547</name>
</gene>
<feature type="domain" description="Fe/B12 periplasmic-binding" evidence="2">
    <location>
        <begin position="49"/>
        <end position="318"/>
    </location>
</feature>
<sequence length="355" mass="39731">MVILKKQQDLIFIILLLTLFSNLVTFSCAAREVTDLSGRQVKIPEKINRLVAVGPGSLRMVVYLKAANRVVGVEEFERRNRKTPYNLAHPELADLPLIGPQFGGDAELITAQQPEIIIAAYLTKANLNTLAAKTKIPVVSITSQNADSLTESDFKNQLKFLGDILHQQQRAAELIARFEFHKKYLSSKVAALNPSEKIMTKVYVGGIGNKGAHGICSTESGYLPFKYLDLKTIIAADSNKNITIDKEKLLLSNPGLIFVDTGGLNLVKEDLTRQEFSYLQAYQADNFYQLLPYNYYTTNYATLLANSYYIAKVVYPDLFNDFVPAQKADQIYQEFVGQAVYQKMTAIFGGLKKYN</sequence>
<name>A0A1I4IXM3_9FIRM</name>
<keyword evidence="4" id="KW-1185">Reference proteome</keyword>
<reference evidence="3 4" key="1">
    <citation type="submission" date="2016-10" db="EMBL/GenBank/DDBJ databases">
        <authorList>
            <person name="de Groot N.N."/>
        </authorList>
    </citation>
    <scope>NUCLEOTIDE SEQUENCE [LARGE SCALE GENOMIC DNA]</scope>
    <source>
        <strain evidence="3 4">ATCC 51327</strain>
    </source>
</reference>
<comment type="similarity">
    <text evidence="1">Belongs to the bacterial solute-binding protein 8 family.</text>
</comment>
<dbReference type="InterPro" id="IPR002491">
    <property type="entry name" value="ABC_transptr_periplasmic_BD"/>
</dbReference>
<dbReference type="SUPFAM" id="SSF53807">
    <property type="entry name" value="Helical backbone' metal receptor"/>
    <property type="match status" value="1"/>
</dbReference>
<evidence type="ECO:0000256" key="1">
    <source>
        <dbReference type="ARBA" id="ARBA00008814"/>
    </source>
</evidence>
<dbReference type="PANTHER" id="PTHR30535">
    <property type="entry name" value="VITAMIN B12-BINDING PROTEIN"/>
    <property type="match status" value="1"/>
</dbReference>
<dbReference type="STRING" id="29563.SAMN02983006_01547"/>
<dbReference type="PROSITE" id="PS51257">
    <property type="entry name" value="PROKAR_LIPOPROTEIN"/>
    <property type="match status" value="1"/>
</dbReference>
<dbReference type="Pfam" id="PF01497">
    <property type="entry name" value="Peripla_BP_2"/>
    <property type="match status" value="1"/>
</dbReference>
<dbReference type="EMBL" id="FOTI01000019">
    <property type="protein sequence ID" value="SFL59030.1"/>
    <property type="molecule type" value="Genomic_DNA"/>
</dbReference>
<accession>A0A1I4IXM3</accession>